<proteinExistence type="predicted"/>
<dbReference type="CDD" id="cd00143">
    <property type="entry name" value="PP2Cc"/>
    <property type="match status" value="1"/>
</dbReference>
<feature type="domain" description="PPM-type phosphatase" evidence="1">
    <location>
        <begin position="9"/>
        <end position="239"/>
    </location>
</feature>
<organism evidence="2 3">
    <name type="scientific">Sphingomonas jatrophae</name>
    <dbReference type="NCBI Taxonomy" id="1166337"/>
    <lineage>
        <taxon>Bacteria</taxon>
        <taxon>Pseudomonadati</taxon>
        <taxon>Pseudomonadota</taxon>
        <taxon>Alphaproteobacteria</taxon>
        <taxon>Sphingomonadales</taxon>
        <taxon>Sphingomonadaceae</taxon>
        <taxon>Sphingomonas</taxon>
    </lineage>
</organism>
<dbReference type="RefSeq" id="WP_242653485.1">
    <property type="nucleotide sequence ID" value="NZ_FOZG01000002.1"/>
</dbReference>
<dbReference type="SUPFAM" id="SSF81606">
    <property type="entry name" value="PP2C-like"/>
    <property type="match status" value="1"/>
</dbReference>
<dbReference type="STRING" id="1166337.SAMN05192580_2841"/>
<name>A0A1I6LKN5_9SPHN</name>
<reference evidence="2 3" key="1">
    <citation type="submission" date="2016-10" db="EMBL/GenBank/DDBJ databases">
        <authorList>
            <person name="de Groot N.N."/>
        </authorList>
    </citation>
    <scope>NUCLEOTIDE SEQUENCE [LARGE SCALE GENOMIC DNA]</scope>
    <source>
        <strain evidence="2 3">S5-249</strain>
    </source>
</reference>
<gene>
    <name evidence="2" type="ORF">SAMN05192580_2841</name>
</gene>
<evidence type="ECO:0000259" key="1">
    <source>
        <dbReference type="PROSITE" id="PS51746"/>
    </source>
</evidence>
<dbReference type="InterPro" id="IPR015655">
    <property type="entry name" value="PP2C"/>
</dbReference>
<dbReference type="SMART" id="SM00332">
    <property type="entry name" value="PP2Cc"/>
    <property type="match status" value="1"/>
</dbReference>
<accession>A0A1I6LKN5</accession>
<dbReference type="Pfam" id="PF13672">
    <property type="entry name" value="PP2C_2"/>
    <property type="match status" value="1"/>
</dbReference>
<sequence>MTVAGLRLDALVRTDVGRVRDHNEDAYCERPQSGVWAVADGMGGHERGEWASATIAEALGQVPPQPDFDTLLQRAADAIHAANGRIFAEAEAKGAQMGSTVVALVVKDRRFGVLWAGDSRGYLLRGGFLHRLTRDHTQVQEMVDRGLLTPEAAEGHPMGHVLARAVGVRGTLELDAIADGVEPGDVFLLCSDGLTGVVEEPEIARMLDPSTARTAPDALVELVLERGAPDNVTVVMVSASEPTLLSFAAGETG</sequence>
<dbReference type="PANTHER" id="PTHR47992">
    <property type="entry name" value="PROTEIN PHOSPHATASE"/>
    <property type="match status" value="1"/>
</dbReference>
<dbReference type="InterPro" id="IPR036457">
    <property type="entry name" value="PPM-type-like_dom_sf"/>
</dbReference>
<protein>
    <submittedName>
        <fullName evidence="2">Protein phosphatase/serine/threonine protein phosphatase Stp1</fullName>
    </submittedName>
</protein>
<dbReference type="Gene3D" id="3.60.40.10">
    <property type="entry name" value="PPM-type phosphatase domain"/>
    <property type="match status" value="1"/>
</dbReference>
<dbReference type="PROSITE" id="PS51746">
    <property type="entry name" value="PPM_2"/>
    <property type="match status" value="1"/>
</dbReference>
<evidence type="ECO:0000313" key="3">
    <source>
        <dbReference type="Proteomes" id="UP000198824"/>
    </source>
</evidence>
<dbReference type="AlphaFoldDB" id="A0A1I6LKN5"/>
<dbReference type="SMART" id="SM00331">
    <property type="entry name" value="PP2C_SIG"/>
    <property type="match status" value="1"/>
</dbReference>
<evidence type="ECO:0000313" key="2">
    <source>
        <dbReference type="EMBL" id="SFS03852.1"/>
    </source>
</evidence>
<keyword evidence="3" id="KW-1185">Reference proteome</keyword>
<dbReference type="Proteomes" id="UP000198824">
    <property type="component" value="Unassembled WGS sequence"/>
</dbReference>
<dbReference type="EMBL" id="FOZG01000002">
    <property type="protein sequence ID" value="SFS03852.1"/>
    <property type="molecule type" value="Genomic_DNA"/>
</dbReference>
<dbReference type="InterPro" id="IPR001932">
    <property type="entry name" value="PPM-type_phosphatase-like_dom"/>
</dbReference>
<dbReference type="GO" id="GO:0004722">
    <property type="term" value="F:protein serine/threonine phosphatase activity"/>
    <property type="evidence" value="ECO:0007669"/>
    <property type="project" value="InterPro"/>
</dbReference>